<comment type="caution">
    <text evidence="1">The sequence shown here is derived from an EMBL/GenBank/DDBJ whole genome shotgun (WGS) entry which is preliminary data.</text>
</comment>
<organism evidence="1">
    <name type="scientific">marine sediment metagenome</name>
    <dbReference type="NCBI Taxonomy" id="412755"/>
    <lineage>
        <taxon>unclassified sequences</taxon>
        <taxon>metagenomes</taxon>
        <taxon>ecological metagenomes</taxon>
    </lineage>
</organism>
<dbReference type="AlphaFoldDB" id="A0A0F9THD5"/>
<evidence type="ECO:0000313" key="1">
    <source>
        <dbReference type="EMBL" id="KKN80650.1"/>
    </source>
</evidence>
<reference evidence="1" key="1">
    <citation type="journal article" date="2015" name="Nature">
        <title>Complex archaea that bridge the gap between prokaryotes and eukaryotes.</title>
        <authorList>
            <person name="Spang A."/>
            <person name="Saw J.H."/>
            <person name="Jorgensen S.L."/>
            <person name="Zaremba-Niedzwiedzka K."/>
            <person name="Martijn J."/>
            <person name="Lind A.E."/>
            <person name="van Eijk R."/>
            <person name="Schleper C."/>
            <person name="Guy L."/>
            <person name="Ettema T.J."/>
        </authorList>
    </citation>
    <scope>NUCLEOTIDE SEQUENCE</scope>
</reference>
<gene>
    <name evidence="1" type="ORF">LCGC14_0327420</name>
</gene>
<protein>
    <submittedName>
        <fullName evidence="1">Uncharacterized protein</fullName>
    </submittedName>
</protein>
<proteinExistence type="predicted"/>
<name>A0A0F9THD5_9ZZZZ</name>
<dbReference type="EMBL" id="LAZR01000227">
    <property type="protein sequence ID" value="KKN80650.1"/>
    <property type="molecule type" value="Genomic_DNA"/>
</dbReference>
<accession>A0A0F9THD5</accession>
<sequence length="114" mass="12057">MPSRFQLPFHPIASTAPSFEATFDNTSTSLALQSTSLREWAGPTNRSVRLATRTADDYLVAFGTSDITLGGSSDAMLVLGGTVEVFHPILPSHTHIAMQSSTDVTANVTLGYGA</sequence>